<comment type="caution">
    <text evidence="1">The sequence shown here is derived from an EMBL/GenBank/DDBJ whole genome shotgun (WGS) entry which is preliminary data.</text>
</comment>
<dbReference type="RefSeq" id="WP_154539444.1">
    <property type="nucleotide sequence ID" value="NZ_VULQ01000002.1"/>
</dbReference>
<sequence>MVFKRKNNNIKFEFECIDGEILKFETILSEDLANKLIDIGKIDYKNLSDEEYKNILIKAYDQILGKNAMDDIKELVFGGDDLSLVDIIDIGVYIAGEVNKYNDKINNLHGVLDKYNGEKMNALSK</sequence>
<dbReference type="EMBL" id="VULQ01000002">
    <property type="protein sequence ID" value="MSS77378.1"/>
    <property type="molecule type" value="Genomic_DNA"/>
</dbReference>
<accession>A0A6N7VD53</accession>
<reference evidence="1 2" key="1">
    <citation type="submission" date="2019-08" db="EMBL/GenBank/DDBJ databases">
        <title>In-depth cultivation of the pig gut microbiome towards novel bacterial diversity and tailored functional studies.</title>
        <authorList>
            <person name="Wylensek D."/>
            <person name="Hitch T.C.A."/>
            <person name="Clavel T."/>
        </authorList>
    </citation>
    <scope>NUCLEOTIDE SEQUENCE [LARGE SCALE GENOMIC DNA]</scope>
    <source>
        <strain evidence="1 2">WCA-380-WT-2B</strain>
    </source>
</reference>
<organism evidence="1 2">
    <name type="scientific">Anaerococcus porci</name>
    <dbReference type="NCBI Taxonomy" id="2652269"/>
    <lineage>
        <taxon>Bacteria</taxon>
        <taxon>Bacillati</taxon>
        <taxon>Bacillota</taxon>
        <taxon>Tissierellia</taxon>
        <taxon>Tissierellales</taxon>
        <taxon>Peptoniphilaceae</taxon>
        <taxon>Anaerococcus</taxon>
    </lineage>
</organism>
<keyword evidence="2" id="KW-1185">Reference proteome</keyword>
<evidence type="ECO:0008006" key="3">
    <source>
        <dbReference type="Google" id="ProtNLM"/>
    </source>
</evidence>
<evidence type="ECO:0000313" key="2">
    <source>
        <dbReference type="Proteomes" id="UP000441925"/>
    </source>
</evidence>
<gene>
    <name evidence="1" type="ORF">FYJ26_02930</name>
</gene>
<evidence type="ECO:0000313" key="1">
    <source>
        <dbReference type="EMBL" id="MSS77378.1"/>
    </source>
</evidence>
<protein>
    <recommendedName>
        <fullName evidence="3">Phage protein</fullName>
    </recommendedName>
</protein>
<proteinExistence type="predicted"/>
<dbReference type="Proteomes" id="UP000441925">
    <property type="component" value="Unassembled WGS sequence"/>
</dbReference>
<name>A0A6N7VD53_9FIRM</name>
<dbReference type="AlphaFoldDB" id="A0A6N7VD53"/>